<dbReference type="Pfam" id="PF00225">
    <property type="entry name" value="Kinesin"/>
    <property type="match status" value="1"/>
</dbReference>
<protein>
    <submittedName>
        <fullName evidence="21">Kinesin family member 4A</fullName>
    </submittedName>
</protein>
<dbReference type="GO" id="GO:0003777">
    <property type="term" value="F:microtubule motor activity"/>
    <property type="evidence" value="ECO:0007669"/>
    <property type="project" value="InterPro"/>
</dbReference>
<dbReference type="PROSITE" id="PS00411">
    <property type="entry name" value="KINESIN_MOTOR_1"/>
    <property type="match status" value="1"/>
</dbReference>
<evidence type="ECO:0000256" key="4">
    <source>
        <dbReference type="ARBA" id="ARBA00022490"/>
    </source>
</evidence>
<evidence type="ECO:0000256" key="9">
    <source>
        <dbReference type="ARBA" id="ARBA00023004"/>
    </source>
</evidence>
<sequence length="1192" mass="135635">MVREDDKVIPVRVALRCRPLVPKETSEGCQMCLSFVAGEPQVVVGNDKSFTYDYVFDPSVEQEEVFNTAVAPLIRGIFKGYNATVLAYGQTGSGKTYSMGGTYTANQEHEPSVGVIPRVIKLLFKEKEQRQDWEFVLKVSYLEIYNEDILDLLCPSRERSSPISIREDPKEGIKIVGLTERNVTCAQDTVSCLEQGNNSRTVASTAMNSQSSRSHAIFTICIDQKKKNDKNSSFHSKLHLVDLAGSERQKKTKAEGDRLKEGININRGLLCLGNVISALGDENKKGGFVPYRDSKLTRLLQDSLGGNSHTLMIACVSPADSNLEETLNTLRYADRARKIKNKPIVNLDPQAAELHHLKQQVQQLQVLLLQAHGGTLPVSINMAPSENLQSLMEKNQSLTEENQKLIQGLSEAAGQTAQMLERIILTEQENEKMNAKLEQLQQHAACKLDLQKLVETVEDEELKENVEVIRDLQQVLAQLQEAEMGQDTKRSLDDFTTQHALRQAQLSKELLELNKALALKEALAKKMTQNDSQLEPIQSKYQTDIRDLELEVSSLQKEKEELILALHMAKKDVNQAKLSERRRKRLQELEGQISELKKKLNEQSKLLKLKESTERTVSKLNQEIKEMKNQRVQLMRQMKDDAEKFRQWKQQKDKEVIQLKERDRKRQYELLKLERDFQKQANVLRRKTEEAAAANKRLKDALQKQREAADKRKESQNRGMEGVAARVKSWLANEVEVLVSTEEARRHLADLLEDRKILAQELLQLKESKETGEKLPPKLRRRTYTATDFQEAEMDLSMSKQIESLETEMGLRSAQIADLQQKLLDADNGDRAKQRWDSIATILEAKCGLKYLLGELVSSKVQESKLESSLQQSKANCSDMQKMLVEERNHIVEMEAEFQNQLLVQEQHHQEKVLYLLSQFQQKEAAEKKLEDSLSEQEKQLQERLKFQEEELEKMREICEKNQELLQENDTLKQKLLLLQVASGQKLRHIQQMPPESPDSSFDYIPPKVKMLHTSFHACIVPGLFSKVNESGAEMEDADWVPVKAIKGAKKSIMGCSCKGWCGNRQCGCRKQKVGCTEGCSCDSAKCRNRDPGFPDQTRDSEGSFKLEDPTEVTAGETFFQPVCITPTTKVLKEITDQDMFVKKPSAAAASLLMRDEEAQENQIPFVKRKKRMLSSNTSFFSGCTPIKEELN</sequence>
<evidence type="ECO:0000256" key="17">
    <source>
        <dbReference type="PROSITE-ProRule" id="PRU00283"/>
    </source>
</evidence>
<evidence type="ECO:0000313" key="22">
    <source>
        <dbReference type="Proteomes" id="UP000694555"/>
    </source>
</evidence>
<dbReference type="InterPro" id="IPR027417">
    <property type="entry name" value="P-loop_NTPase"/>
</dbReference>
<evidence type="ECO:0000313" key="21">
    <source>
        <dbReference type="Ensembl" id="ENSBJAP00000021095.1"/>
    </source>
</evidence>
<dbReference type="CDD" id="cd01372">
    <property type="entry name" value="KISc_KIF4"/>
    <property type="match status" value="1"/>
</dbReference>
<feature type="compositionally biased region" description="Basic and acidic residues" evidence="19">
    <location>
        <begin position="697"/>
        <end position="716"/>
    </location>
</feature>
<comment type="similarity">
    <text evidence="17">Belongs to the TRAFAC class myosin-kinesin ATPase superfamily. Kinesin family.</text>
</comment>
<proteinExistence type="inferred from homology"/>
<dbReference type="SMART" id="SM00129">
    <property type="entry name" value="KISc"/>
    <property type="match status" value="1"/>
</dbReference>
<dbReference type="GO" id="GO:0005829">
    <property type="term" value="C:cytosol"/>
    <property type="evidence" value="ECO:0007669"/>
    <property type="project" value="UniProtKB-ARBA"/>
</dbReference>
<keyword evidence="4" id="KW-0963">Cytoplasm</keyword>
<keyword evidence="6" id="KW-0479">Metal-binding</keyword>
<dbReference type="GO" id="GO:0005874">
    <property type="term" value="C:microtubule"/>
    <property type="evidence" value="ECO:0007669"/>
    <property type="project" value="UniProtKB-KW"/>
</dbReference>
<evidence type="ECO:0000256" key="18">
    <source>
        <dbReference type="SAM" id="Coils"/>
    </source>
</evidence>
<dbReference type="Proteomes" id="UP000694555">
    <property type="component" value="Unplaced"/>
</dbReference>
<evidence type="ECO:0000256" key="10">
    <source>
        <dbReference type="ARBA" id="ARBA00023014"/>
    </source>
</evidence>
<dbReference type="GO" id="GO:0046872">
    <property type="term" value="F:metal ion binding"/>
    <property type="evidence" value="ECO:0007669"/>
    <property type="project" value="UniProtKB-KW"/>
</dbReference>
<feature type="coiled-coil region" evidence="18">
    <location>
        <begin position="538"/>
        <end position="644"/>
    </location>
</feature>
<evidence type="ECO:0000256" key="2">
    <source>
        <dbReference type="ARBA" id="ARBA00004123"/>
    </source>
</evidence>
<evidence type="ECO:0000259" key="20">
    <source>
        <dbReference type="PROSITE" id="PS50067"/>
    </source>
</evidence>
<dbReference type="InterPro" id="IPR027640">
    <property type="entry name" value="Kinesin-like_fam"/>
</dbReference>
<evidence type="ECO:0000256" key="8">
    <source>
        <dbReference type="ARBA" id="ARBA00022840"/>
    </source>
</evidence>
<evidence type="ECO:0000256" key="3">
    <source>
        <dbReference type="ARBA" id="ARBA00004245"/>
    </source>
</evidence>
<dbReference type="GO" id="GO:0008017">
    <property type="term" value="F:microtubule binding"/>
    <property type="evidence" value="ECO:0007669"/>
    <property type="project" value="InterPro"/>
</dbReference>
<evidence type="ECO:0000256" key="15">
    <source>
        <dbReference type="ARBA" id="ARBA00023242"/>
    </source>
</evidence>
<dbReference type="PANTHER" id="PTHR47969:SF15">
    <property type="entry name" value="CHROMOSOME-ASSOCIATED KINESIN KIF4A-RELATED"/>
    <property type="match status" value="1"/>
</dbReference>
<keyword evidence="13 17" id="KW-0505">Motor protein</keyword>
<dbReference type="GO" id="GO:0003677">
    <property type="term" value="F:DNA binding"/>
    <property type="evidence" value="ECO:0007669"/>
    <property type="project" value="UniProtKB-KW"/>
</dbReference>
<evidence type="ECO:0000256" key="13">
    <source>
        <dbReference type="ARBA" id="ARBA00023175"/>
    </source>
</evidence>
<organism evidence="21 22">
    <name type="scientific">Buteo japonicus</name>
    <dbReference type="NCBI Taxonomy" id="224669"/>
    <lineage>
        <taxon>Eukaryota</taxon>
        <taxon>Metazoa</taxon>
        <taxon>Chordata</taxon>
        <taxon>Craniata</taxon>
        <taxon>Vertebrata</taxon>
        <taxon>Euteleostomi</taxon>
        <taxon>Archelosauria</taxon>
        <taxon>Archosauria</taxon>
        <taxon>Dinosauria</taxon>
        <taxon>Saurischia</taxon>
        <taxon>Theropoda</taxon>
        <taxon>Coelurosauria</taxon>
        <taxon>Aves</taxon>
        <taxon>Neognathae</taxon>
        <taxon>Neoaves</taxon>
        <taxon>Telluraves</taxon>
        <taxon>Accipitrimorphae</taxon>
        <taxon>Accipitriformes</taxon>
        <taxon>Accipitridae</taxon>
        <taxon>Accipitrinae</taxon>
        <taxon>Buteo</taxon>
    </lineage>
</organism>
<keyword evidence="8 17" id="KW-0067">ATP-binding</keyword>
<keyword evidence="7 17" id="KW-0547">Nucleotide-binding</keyword>
<comment type="cofactor">
    <cofactor evidence="1">
        <name>[4Fe-4S] cluster</name>
        <dbReference type="ChEBI" id="CHEBI:49883"/>
    </cofactor>
</comment>
<feature type="region of interest" description="Disordered" evidence="19">
    <location>
        <begin position="691"/>
        <end position="720"/>
    </location>
</feature>
<dbReference type="PRINTS" id="PR00380">
    <property type="entry name" value="KINESINHEAVY"/>
</dbReference>
<feature type="coiled-coil region" evidence="18">
    <location>
        <begin position="920"/>
        <end position="982"/>
    </location>
</feature>
<dbReference type="GO" id="GO:0005524">
    <property type="term" value="F:ATP binding"/>
    <property type="evidence" value="ECO:0007669"/>
    <property type="project" value="UniProtKB-UniRule"/>
</dbReference>
<name>A0A8C0BTA7_9AVES</name>
<dbReference type="SUPFAM" id="SSF52540">
    <property type="entry name" value="P-loop containing nucleoside triphosphate hydrolases"/>
    <property type="match status" value="1"/>
</dbReference>
<dbReference type="PROSITE" id="PS50067">
    <property type="entry name" value="KINESIN_MOTOR_2"/>
    <property type="match status" value="1"/>
</dbReference>
<dbReference type="GO" id="GO:0005875">
    <property type="term" value="C:microtubule associated complex"/>
    <property type="evidence" value="ECO:0007669"/>
    <property type="project" value="TreeGrafter"/>
</dbReference>
<reference evidence="21" key="1">
    <citation type="submission" date="2025-08" db="UniProtKB">
        <authorList>
            <consortium name="Ensembl"/>
        </authorList>
    </citation>
    <scope>IDENTIFICATION</scope>
</reference>
<dbReference type="Ensembl" id="ENSBJAT00000021692.1">
    <property type="protein sequence ID" value="ENSBJAP00000021095.1"/>
    <property type="gene ID" value="ENSBJAG00000013352.1"/>
</dbReference>
<keyword evidence="10" id="KW-0411">Iron-sulfur</keyword>
<evidence type="ECO:0000256" key="7">
    <source>
        <dbReference type="ARBA" id="ARBA00022741"/>
    </source>
</evidence>
<keyword evidence="9" id="KW-0408">Iron</keyword>
<comment type="cofactor">
    <cofactor evidence="16">
        <name>[2Fe-2S] cluster</name>
        <dbReference type="ChEBI" id="CHEBI:190135"/>
    </cofactor>
</comment>
<evidence type="ECO:0000256" key="1">
    <source>
        <dbReference type="ARBA" id="ARBA00001966"/>
    </source>
</evidence>
<dbReference type="InterPro" id="IPR033467">
    <property type="entry name" value="Tesmin/TSO1-like_CXC"/>
</dbReference>
<keyword evidence="5" id="KW-0493">Microtubule</keyword>
<accession>A0A8C0BTA7</accession>
<keyword evidence="22" id="KW-1185">Reference proteome</keyword>
<dbReference type="AlphaFoldDB" id="A0A8C0BTA7"/>
<dbReference type="Pfam" id="PF25764">
    <property type="entry name" value="KIF21A_4th"/>
    <property type="match status" value="1"/>
</dbReference>
<dbReference type="GO" id="GO:0007018">
    <property type="term" value="P:microtubule-based movement"/>
    <property type="evidence" value="ECO:0007669"/>
    <property type="project" value="InterPro"/>
</dbReference>
<dbReference type="InterPro" id="IPR019821">
    <property type="entry name" value="Kinesin_motor_CS"/>
</dbReference>
<feature type="coiled-coil region" evidence="18">
    <location>
        <begin position="388"/>
        <end position="482"/>
    </location>
</feature>
<dbReference type="SMART" id="SM01114">
    <property type="entry name" value="CXC"/>
    <property type="match status" value="1"/>
</dbReference>
<dbReference type="InterPro" id="IPR036961">
    <property type="entry name" value="Kinesin_motor_dom_sf"/>
</dbReference>
<evidence type="ECO:0000256" key="6">
    <source>
        <dbReference type="ARBA" id="ARBA00022723"/>
    </source>
</evidence>
<dbReference type="GO" id="GO:0005634">
    <property type="term" value="C:nucleus"/>
    <property type="evidence" value="ECO:0007669"/>
    <property type="project" value="UniProtKB-SubCell"/>
</dbReference>
<keyword evidence="14" id="KW-0206">Cytoskeleton</keyword>
<keyword evidence="11 18" id="KW-0175">Coiled coil</keyword>
<evidence type="ECO:0000256" key="19">
    <source>
        <dbReference type="SAM" id="MobiDB-lite"/>
    </source>
</evidence>
<dbReference type="Gene3D" id="3.40.850.10">
    <property type="entry name" value="Kinesin motor domain"/>
    <property type="match status" value="1"/>
</dbReference>
<dbReference type="GO" id="GO:0051231">
    <property type="term" value="P:spindle elongation"/>
    <property type="evidence" value="ECO:0007669"/>
    <property type="project" value="TreeGrafter"/>
</dbReference>
<keyword evidence="12" id="KW-0238">DNA-binding</keyword>
<feature type="domain" description="Kinesin motor" evidence="20">
    <location>
        <begin position="10"/>
        <end position="339"/>
    </location>
</feature>
<dbReference type="FunFam" id="3.40.850.10:FF:000038">
    <property type="entry name" value="chromosome-associated kinesin KIF4A"/>
    <property type="match status" value="1"/>
</dbReference>
<evidence type="ECO:0000256" key="5">
    <source>
        <dbReference type="ARBA" id="ARBA00022701"/>
    </source>
</evidence>
<dbReference type="InterPro" id="IPR001752">
    <property type="entry name" value="Kinesin_motor_dom"/>
</dbReference>
<dbReference type="PANTHER" id="PTHR47969">
    <property type="entry name" value="CHROMOSOME-ASSOCIATED KINESIN KIF4A-RELATED"/>
    <property type="match status" value="1"/>
</dbReference>
<dbReference type="GO" id="GO:0007052">
    <property type="term" value="P:mitotic spindle organization"/>
    <property type="evidence" value="ECO:0007669"/>
    <property type="project" value="TreeGrafter"/>
</dbReference>
<evidence type="ECO:0000256" key="12">
    <source>
        <dbReference type="ARBA" id="ARBA00023125"/>
    </source>
</evidence>
<evidence type="ECO:0000256" key="14">
    <source>
        <dbReference type="ARBA" id="ARBA00023212"/>
    </source>
</evidence>
<reference evidence="21" key="2">
    <citation type="submission" date="2025-09" db="UniProtKB">
        <authorList>
            <consortium name="Ensembl"/>
        </authorList>
    </citation>
    <scope>IDENTIFICATION</scope>
</reference>
<dbReference type="GO" id="GO:0051536">
    <property type="term" value="F:iron-sulfur cluster binding"/>
    <property type="evidence" value="ECO:0007669"/>
    <property type="project" value="UniProtKB-KW"/>
</dbReference>
<feature type="binding site" evidence="17">
    <location>
        <begin position="89"/>
        <end position="96"/>
    </location>
    <ligand>
        <name>ATP</name>
        <dbReference type="ChEBI" id="CHEBI:30616"/>
    </ligand>
</feature>
<evidence type="ECO:0000256" key="16">
    <source>
        <dbReference type="ARBA" id="ARBA00034078"/>
    </source>
</evidence>
<keyword evidence="15" id="KW-0539">Nucleus</keyword>
<comment type="subcellular location">
    <subcellularLocation>
        <location evidence="3">Cytoplasm</location>
        <location evidence="3">Cytoskeleton</location>
    </subcellularLocation>
    <subcellularLocation>
        <location evidence="2">Nucleus</location>
    </subcellularLocation>
</comment>
<evidence type="ECO:0000256" key="11">
    <source>
        <dbReference type="ARBA" id="ARBA00023054"/>
    </source>
</evidence>